<dbReference type="GO" id="GO:0003887">
    <property type="term" value="F:DNA-directed DNA polymerase activity"/>
    <property type="evidence" value="ECO:0007669"/>
    <property type="project" value="UniProtKB-EC"/>
</dbReference>
<evidence type="ECO:0000256" key="6">
    <source>
        <dbReference type="ARBA" id="ARBA00022932"/>
    </source>
</evidence>
<dbReference type="InterPro" id="IPR008921">
    <property type="entry name" value="DNA_pol3_clamp-load_cplx_C"/>
</dbReference>
<proteinExistence type="inferred from homology"/>
<dbReference type="RefSeq" id="WP_186837075.1">
    <property type="nucleotide sequence ID" value="NZ_JACOPD010000006.1"/>
</dbReference>
<dbReference type="Gene3D" id="3.40.50.300">
    <property type="entry name" value="P-loop containing nucleotide triphosphate hydrolases"/>
    <property type="match status" value="1"/>
</dbReference>
<comment type="similarity">
    <text evidence="7">Belongs to the DNA polymerase HolA subunit family.</text>
</comment>
<feature type="domain" description="DNA polymerase III delta N-terminal" evidence="9">
    <location>
        <begin position="17"/>
        <end position="121"/>
    </location>
</feature>
<feature type="domain" description="DNA polymerase III delta subunit-like C-terminal" evidence="10">
    <location>
        <begin position="204"/>
        <end position="322"/>
    </location>
</feature>
<dbReference type="InterPro" id="IPR048466">
    <property type="entry name" value="DNA_pol3_delta-like_C"/>
</dbReference>
<comment type="catalytic activity">
    <reaction evidence="8">
        <text>DNA(n) + a 2'-deoxyribonucleoside 5'-triphosphate = DNA(n+1) + diphosphate</text>
        <dbReference type="Rhea" id="RHEA:22508"/>
        <dbReference type="Rhea" id="RHEA-COMP:17339"/>
        <dbReference type="Rhea" id="RHEA-COMP:17340"/>
        <dbReference type="ChEBI" id="CHEBI:33019"/>
        <dbReference type="ChEBI" id="CHEBI:61560"/>
        <dbReference type="ChEBI" id="CHEBI:173112"/>
        <dbReference type="EC" id="2.7.7.7"/>
    </reaction>
</comment>
<organism evidence="11 12">
    <name type="scientific">Lachnospira hominis</name>
    <name type="common">ex Liu et al. 2021</name>
    <dbReference type="NCBI Taxonomy" id="2763051"/>
    <lineage>
        <taxon>Bacteria</taxon>
        <taxon>Bacillati</taxon>
        <taxon>Bacillota</taxon>
        <taxon>Clostridia</taxon>
        <taxon>Lachnospirales</taxon>
        <taxon>Lachnospiraceae</taxon>
        <taxon>Lachnospira</taxon>
    </lineage>
</organism>
<accession>A0ABR7G1F7</accession>
<evidence type="ECO:0000256" key="1">
    <source>
        <dbReference type="ARBA" id="ARBA00012417"/>
    </source>
</evidence>
<dbReference type="Proteomes" id="UP000628463">
    <property type="component" value="Unassembled WGS sequence"/>
</dbReference>
<keyword evidence="5" id="KW-0235">DNA replication</keyword>
<keyword evidence="3 11" id="KW-0808">Transferase</keyword>
<evidence type="ECO:0000313" key="12">
    <source>
        <dbReference type="Proteomes" id="UP000628463"/>
    </source>
</evidence>
<dbReference type="PANTHER" id="PTHR34388:SF1">
    <property type="entry name" value="DNA POLYMERASE III SUBUNIT DELTA"/>
    <property type="match status" value="1"/>
</dbReference>
<dbReference type="SUPFAM" id="SSF52540">
    <property type="entry name" value="P-loop containing nucleoside triphosphate hydrolases"/>
    <property type="match status" value="1"/>
</dbReference>
<dbReference type="Gene3D" id="1.20.272.10">
    <property type="match status" value="1"/>
</dbReference>
<sequence>MKIINEHIKSNEYKNVYLLYGDEPYLKKQYRDKLKQAIAGDDTMNYSYYEGDKISVKEIKDMGDTLPFFAEHRLIVVENSGFFKSSNDELADYIRNIPDYLIIIFVETEVDKRNKVYKAVNDIGYISEMKQQTPAVLEKWIAGLLKAEGKAITRPAAELILNKTGASMNLIRAELDKIISYCGDRNEVTEKDIEDICTTQTVSRIFDMIAAIASKKQQQALELYYDLLTLKEPPMRILYLIVRQFNGIFQVQEELNHGRSNADIARTMGAAPFIVNKYAAQAKNFTPSQLKEVLADCAQAEEDVKTGRLNEKMAVELIIVKYSAKNKK</sequence>
<keyword evidence="4 11" id="KW-0548">Nucleotidyltransferase</keyword>
<evidence type="ECO:0000256" key="2">
    <source>
        <dbReference type="ARBA" id="ARBA00017703"/>
    </source>
</evidence>
<evidence type="ECO:0000256" key="5">
    <source>
        <dbReference type="ARBA" id="ARBA00022705"/>
    </source>
</evidence>
<evidence type="ECO:0000259" key="10">
    <source>
        <dbReference type="Pfam" id="PF21694"/>
    </source>
</evidence>
<comment type="caution">
    <text evidence="11">The sequence shown here is derived from an EMBL/GenBank/DDBJ whole genome shotgun (WGS) entry which is preliminary data.</text>
</comment>
<evidence type="ECO:0000313" key="11">
    <source>
        <dbReference type="EMBL" id="MBC5681275.1"/>
    </source>
</evidence>
<dbReference type="Pfam" id="PF06144">
    <property type="entry name" value="DNA_pol3_delta"/>
    <property type="match status" value="1"/>
</dbReference>
<dbReference type="Gene3D" id="1.10.8.60">
    <property type="match status" value="1"/>
</dbReference>
<dbReference type="SUPFAM" id="SSF48019">
    <property type="entry name" value="post-AAA+ oligomerization domain-like"/>
    <property type="match status" value="1"/>
</dbReference>
<reference evidence="11 12" key="1">
    <citation type="submission" date="2020-08" db="EMBL/GenBank/DDBJ databases">
        <title>Genome public.</title>
        <authorList>
            <person name="Liu C."/>
            <person name="Sun Q."/>
        </authorList>
    </citation>
    <scope>NUCLEOTIDE SEQUENCE [LARGE SCALE GENOMIC DNA]</scope>
    <source>
        <strain evidence="11 12">NSJ-43</strain>
    </source>
</reference>
<dbReference type="InterPro" id="IPR010372">
    <property type="entry name" value="DNA_pol3_delta_N"/>
</dbReference>
<protein>
    <recommendedName>
        <fullName evidence="2">DNA polymerase III subunit delta</fullName>
        <ecNumber evidence="1">2.7.7.7</ecNumber>
    </recommendedName>
</protein>
<evidence type="ECO:0000256" key="4">
    <source>
        <dbReference type="ARBA" id="ARBA00022695"/>
    </source>
</evidence>
<evidence type="ECO:0000256" key="8">
    <source>
        <dbReference type="ARBA" id="ARBA00049244"/>
    </source>
</evidence>
<dbReference type="InterPro" id="IPR027417">
    <property type="entry name" value="P-loop_NTPase"/>
</dbReference>
<dbReference type="NCBIfam" id="TIGR01128">
    <property type="entry name" value="holA"/>
    <property type="match status" value="1"/>
</dbReference>
<evidence type="ECO:0000256" key="3">
    <source>
        <dbReference type="ARBA" id="ARBA00022679"/>
    </source>
</evidence>
<keyword evidence="12" id="KW-1185">Reference proteome</keyword>
<dbReference type="EC" id="2.7.7.7" evidence="1"/>
<dbReference type="Pfam" id="PF21694">
    <property type="entry name" value="DNA_pol3_delta_C"/>
    <property type="match status" value="1"/>
</dbReference>
<evidence type="ECO:0000256" key="7">
    <source>
        <dbReference type="ARBA" id="ARBA00034754"/>
    </source>
</evidence>
<dbReference type="EMBL" id="JACOPD010000006">
    <property type="protein sequence ID" value="MBC5681275.1"/>
    <property type="molecule type" value="Genomic_DNA"/>
</dbReference>
<gene>
    <name evidence="11" type="primary">holA</name>
    <name evidence="11" type="ORF">H8S01_09905</name>
</gene>
<dbReference type="InterPro" id="IPR005790">
    <property type="entry name" value="DNA_polIII_delta"/>
</dbReference>
<keyword evidence="6" id="KW-0239">DNA-directed DNA polymerase</keyword>
<dbReference type="PANTHER" id="PTHR34388">
    <property type="entry name" value="DNA POLYMERASE III SUBUNIT DELTA"/>
    <property type="match status" value="1"/>
</dbReference>
<evidence type="ECO:0000259" key="9">
    <source>
        <dbReference type="Pfam" id="PF06144"/>
    </source>
</evidence>
<name>A0ABR7G1F7_9FIRM</name>